<accession>A0A232EJ00</accession>
<evidence type="ECO:0000313" key="3">
    <source>
        <dbReference type="Proteomes" id="UP000215335"/>
    </source>
</evidence>
<reference evidence="2 3" key="1">
    <citation type="journal article" date="2017" name="Curr. Biol.">
        <title>The Evolution of Venom by Co-option of Single-Copy Genes.</title>
        <authorList>
            <person name="Martinson E.O."/>
            <person name="Mrinalini"/>
            <person name="Kelkar Y.D."/>
            <person name="Chang C.H."/>
            <person name="Werren J.H."/>
        </authorList>
    </citation>
    <scope>NUCLEOTIDE SEQUENCE [LARGE SCALE GENOMIC DNA]</scope>
    <source>
        <strain evidence="2 3">Alberta</strain>
        <tissue evidence="2">Whole body</tissue>
    </source>
</reference>
<proteinExistence type="predicted"/>
<dbReference type="STRING" id="543379.A0A232EJ00"/>
<feature type="compositionally biased region" description="Basic and acidic residues" evidence="1">
    <location>
        <begin position="105"/>
        <end position="122"/>
    </location>
</feature>
<dbReference type="EMBL" id="NNAY01004123">
    <property type="protein sequence ID" value="OXU18336.1"/>
    <property type="molecule type" value="Genomic_DNA"/>
</dbReference>
<dbReference type="AlphaFoldDB" id="A0A232EJ00"/>
<evidence type="ECO:0000256" key="1">
    <source>
        <dbReference type="SAM" id="MobiDB-lite"/>
    </source>
</evidence>
<protein>
    <submittedName>
        <fullName evidence="2">Uncharacterized protein</fullName>
    </submittedName>
</protein>
<organism evidence="2 3">
    <name type="scientific">Trichomalopsis sarcophagae</name>
    <dbReference type="NCBI Taxonomy" id="543379"/>
    <lineage>
        <taxon>Eukaryota</taxon>
        <taxon>Metazoa</taxon>
        <taxon>Ecdysozoa</taxon>
        <taxon>Arthropoda</taxon>
        <taxon>Hexapoda</taxon>
        <taxon>Insecta</taxon>
        <taxon>Pterygota</taxon>
        <taxon>Neoptera</taxon>
        <taxon>Endopterygota</taxon>
        <taxon>Hymenoptera</taxon>
        <taxon>Apocrita</taxon>
        <taxon>Proctotrupomorpha</taxon>
        <taxon>Chalcidoidea</taxon>
        <taxon>Pteromalidae</taxon>
        <taxon>Pteromalinae</taxon>
        <taxon>Trichomalopsis</taxon>
    </lineage>
</organism>
<keyword evidence="3" id="KW-1185">Reference proteome</keyword>
<gene>
    <name evidence="2" type="ORF">TSAR_006393</name>
</gene>
<feature type="region of interest" description="Disordered" evidence="1">
    <location>
        <begin position="105"/>
        <end position="132"/>
    </location>
</feature>
<feature type="region of interest" description="Disordered" evidence="1">
    <location>
        <begin position="47"/>
        <end position="66"/>
    </location>
</feature>
<name>A0A232EJ00_9HYME</name>
<dbReference type="Proteomes" id="UP000215335">
    <property type="component" value="Unassembled WGS sequence"/>
</dbReference>
<evidence type="ECO:0000313" key="2">
    <source>
        <dbReference type="EMBL" id="OXU18336.1"/>
    </source>
</evidence>
<comment type="caution">
    <text evidence="2">The sequence shown here is derived from an EMBL/GenBank/DDBJ whole genome shotgun (WGS) entry which is preliminary data.</text>
</comment>
<sequence length="598" mass="68581">MSIQEEAVTADLLKMSETWLIIKFADNSVAVIPDFWLSKNKQKTYLPPYRTDTQNTKAARKRQNPQKNWRMYDVSRILLDKNTTYEAAAEKLPVAFNESDVDREFSQQTKESRSMGRKKVQESDFIEDEETTDGEKGVLTYQDFPTALLNDQLPPTKASADKEAEGDPKEISITAGLTEKINVYIHCHCKLTHILTKYYFTEITATICKPISNTFVALQNEISVDADKDLLAVEKQDNVTGKDRGYCEQLNDSNSQDSMEIASEEDLYSSEKVSNIFQSAGNEYCRILTDSMMPIYCPSLSNKEPSGYCEQLNDSNSQDSMEIESEENLYSSEKVSNIFQSAGNKKLSSTTTFMWYIVKLAQKPEAAVVPGFWLNFDRKECAWPQTNTEYVIQNNIVNRLKSLKNWVTRGVIDILEFADSFDEAVMKQQRAWGKENRGIKRTAGQTNLNDDAPKIVTEEHVNLDVDPSNAKNFWKPRPFQRLALTEIKNLKGEDKIVYVAGNVYNRNIQKSNEKYQCNLHLYLLIFLPEMLHEVLRNQAEERLQNERRQVMIPTSSNGWICCSESSAIRSRFPIDSLKDFIKFNDDLRDGNYVIQVTK</sequence>